<comment type="caution">
    <text evidence="1">The sequence shown here is derived from an EMBL/GenBank/DDBJ whole genome shotgun (WGS) entry which is preliminary data.</text>
</comment>
<keyword evidence="2" id="KW-1185">Reference proteome</keyword>
<gene>
    <name evidence="1" type="ORF">MANES_18G000152v8</name>
</gene>
<dbReference type="Proteomes" id="UP000091857">
    <property type="component" value="Chromosome 18"/>
</dbReference>
<reference evidence="2" key="1">
    <citation type="journal article" date="2016" name="Nat. Biotechnol.">
        <title>Sequencing wild and cultivated cassava and related species reveals extensive interspecific hybridization and genetic diversity.</title>
        <authorList>
            <person name="Bredeson J.V."/>
            <person name="Lyons J.B."/>
            <person name="Prochnik S.E."/>
            <person name="Wu G.A."/>
            <person name="Ha C.M."/>
            <person name="Edsinger-Gonzales E."/>
            <person name="Grimwood J."/>
            <person name="Schmutz J."/>
            <person name="Rabbi I.Y."/>
            <person name="Egesi C."/>
            <person name="Nauluvula P."/>
            <person name="Lebot V."/>
            <person name="Ndunguru J."/>
            <person name="Mkamilo G."/>
            <person name="Bart R.S."/>
            <person name="Setter T.L."/>
            <person name="Gleadow R.M."/>
            <person name="Kulakow P."/>
            <person name="Ferguson M.E."/>
            <person name="Rounsley S."/>
            <person name="Rokhsar D.S."/>
        </authorList>
    </citation>
    <scope>NUCLEOTIDE SEQUENCE [LARGE SCALE GENOMIC DNA]</scope>
    <source>
        <strain evidence="2">cv. AM560-2</strain>
    </source>
</reference>
<proteinExistence type="predicted"/>
<name>A0ACB7FWC8_MANES</name>
<protein>
    <submittedName>
        <fullName evidence="1">Uncharacterized protein</fullName>
    </submittedName>
</protein>
<accession>A0ACB7FWC8</accession>
<sequence>MEESSKGAKRNRQRSSSSMAGYFHDPCQNFSAPRDHFCQSSNFTHATSPKATAVEQPLKHGRDCYYIQSSWPPSISKGLAASPGKIDKIKTSHNSQRSGWSVAWQWSRMRQSIIRKNNATDFLSTRSFNGYPQEITFEANCSQENSRKEIDPINPDNFSQSGYSYGYFSNDIQHSHSQQKRLSMSEHRSSTSLSHKYQPKSFQQLVGHEINIKVISNAIQGNKVAQLYLFHGPSGTGKTSIARVFAMALLCESTSPEKPCWTCRGCSRSLYMMKLCSGTRTTGFQRISTLLQRTSFAQAVPGFKVFIIEESHSLTVEAWDDLLGILENINSATFIFVLIADDANTIPESISSKCQKFSFPKLNNKDVALKLARIVAQEAITIEKDAVELIVAKAEGSLKEAEHILGQLILLGPRITGSMVQQLVGLVPKSKLINLLKAALSGDARKTVITAKELIASGVEAEVIVYQLTSLIINILTITSPAHSGIDGPSKDEESLETESQFKDTQSENLCHALKILLEAEKQHRSSFANITWVYRALLQIASRDISEGISSGISFSKRTVQSSGDTIQSHSRNLASHHCNFETCVQQSTRSRDLKMKSKGKGVESELYLANTKDMDEIWLNILERIESKDMKEFLSSHVKLASLTVSTANVIVHLMFKKAEDKLAAQMSEESISKALETAIGCLVLVNMSLEPVDVGIIKEDTDSSKNYQPAECNHPRERHKNSFPEILHNKSPGATLHQSIYRKLEPPLVNNAQHAELKDNTLISEMQATRETKTRSQILPCFGPLMQENQMRTSTGPTNNSLGKDQFLLDIAQILRNEEPEHKWLSLSFFQQNDASVEPYSQDILYENANGDKENRAKKDPELRKNSSKVHEVNNLHKNRESMGLFRSWSCKEVFCQKKTRRKNRPLA</sequence>
<organism evidence="1 2">
    <name type="scientific">Manihot esculenta</name>
    <name type="common">Cassava</name>
    <name type="synonym">Jatropha manihot</name>
    <dbReference type="NCBI Taxonomy" id="3983"/>
    <lineage>
        <taxon>Eukaryota</taxon>
        <taxon>Viridiplantae</taxon>
        <taxon>Streptophyta</taxon>
        <taxon>Embryophyta</taxon>
        <taxon>Tracheophyta</taxon>
        <taxon>Spermatophyta</taxon>
        <taxon>Magnoliopsida</taxon>
        <taxon>eudicotyledons</taxon>
        <taxon>Gunneridae</taxon>
        <taxon>Pentapetalae</taxon>
        <taxon>rosids</taxon>
        <taxon>fabids</taxon>
        <taxon>Malpighiales</taxon>
        <taxon>Euphorbiaceae</taxon>
        <taxon>Crotonoideae</taxon>
        <taxon>Manihoteae</taxon>
        <taxon>Manihot</taxon>
    </lineage>
</organism>
<evidence type="ECO:0000313" key="2">
    <source>
        <dbReference type="Proteomes" id="UP000091857"/>
    </source>
</evidence>
<dbReference type="EMBL" id="CM004404">
    <property type="protein sequence ID" value="KAG8632162.1"/>
    <property type="molecule type" value="Genomic_DNA"/>
</dbReference>
<evidence type="ECO:0000313" key="1">
    <source>
        <dbReference type="EMBL" id="KAG8632162.1"/>
    </source>
</evidence>